<evidence type="ECO:0000256" key="1">
    <source>
        <dbReference type="SAM" id="SignalP"/>
    </source>
</evidence>
<gene>
    <name evidence="2" type="ORF">JCM17846_07070</name>
</gene>
<accession>A0A5A7N5V1</accession>
<proteinExistence type="predicted"/>
<dbReference type="RefSeq" id="WP_150006794.1">
    <property type="nucleotide sequence ID" value="NZ_BKCN01000002.1"/>
</dbReference>
<evidence type="ECO:0008006" key="4">
    <source>
        <dbReference type="Google" id="ProtNLM"/>
    </source>
</evidence>
<name>A0A5A7N5V1_9PROT</name>
<evidence type="ECO:0000313" key="3">
    <source>
        <dbReference type="Proteomes" id="UP000324996"/>
    </source>
</evidence>
<organism evidence="2 3">
    <name type="scientific">Iodidimonas nitroreducens</name>
    <dbReference type="NCBI Taxonomy" id="1236968"/>
    <lineage>
        <taxon>Bacteria</taxon>
        <taxon>Pseudomonadati</taxon>
        <taxon>Pseudomonadota</taxon>
        <taxon>Alphaproteobacteria</taxon>
        <taxon>Iodidimonadales</taxon>
        <taxon>Iodidimonadaceae</taxon>
        <taxon>Iodidimonas</taxon>
    </lineage>
</organism>
<dbReference type="AlphaFoldDB" id="A0A5A7N5V1"/>
<comment type="caution">
    <text evidence="2">The sequence shown here is derived from an EMBL/GenBank/DDBJ whole genome shotgun (WGS) entry which is preliminary data.</text>
</comment>
<feature type="signal peptide" evidence="1">
    <location>
        <begin position="1"/>
        <end position="24"/>
    </location>
</feature>
<reference evidence="2 3" key="1">
    <citation type="submission" date="2019-09" db="EMBL/GenBank/DDBJ databases">
        <title>NBRP : Genome information of microbial organism related human and environment.</title>
        <authorList>
            <person name="Hattori M."/>
            <person name="Oshima K."/>
            <person name="Inaba H."/>
            <person name="Suda W."/>
            <person name="Sakamoto M."/>
            <person name="Iino T."/>
            <person name="Kitahara M."/>
            <person name="Oshida Y."/>
            <person name="Iida T."/>
            <person name="Kudo T."/>
            <person name="Itoh T."/>
            <person name="Ohkuma M."/>
        </authorList>
    </citation>
    <scope>NUCLEOTIDE SEQUENCE [LARGE SCALE GENOMIC DNA]</scope>
    <source>
        <strain evidence="2 3">Q-1</strain>
    </source>
</reference>
<protein>
    <recommendedName>
        <fullName evidence="4">AMIN domain-containing protein</fullName>
    </recommendedName>
</protein>
<dbReference type="EMBL" id="BKCN01000002">
    <property type="protein sequence ID" value="GER03025.1"/>
    <property type="molecule type" value="Genomic_DNA"/>
</dbReference>
<keyword evidence="3" id="KW-1185">Reference proteome</keyword>
<dbReference type="Proteomes" id="UP000324996">
    <property type="component" value="Unassembled WGS sequence"/>
</dbReference>
<feature type="chain" id="PRO_5023139845" description="AMIN domain-containing protein" evidence="1">
    <location>
        <begin position="25"/>
        <end position="117"/>
    </location>
</feature>
<keyword evidence="1" id="KW-0732">Signal</keyword>
<sequence>MMARLFLVLLIWGIWFAPHQAVFAQDDTAAISVRRGEHPAYSRVVFDFLQVPQYQITKAGDRIRLQFTQSHVFDFSVLRNDPLAHIMAIEARLMMIKTGPERSLISWSIPKAASGIF</sequence>
<evidence type="ECO:0000313" key="2">
    <source>
        <dbReference type="EMBL" id="GER03025.1"/>
    </source>
</evidence>